<dbReference type="InterPro" id="IPR013656">
    <property type="entry name" value="PAS_4"/>
</dbReference>
<dbReference type="Pfam" id="PF00512">
    <property type="entry name" value="HisKA"/>
    <property type="match status" value="1"/>
</dbReference>
<accession>A0ABP8KNA7</accession>
<name>A0ABP8KNA7_9BACT</name>
<gene>
    <name evidence="7" type="ORF">GCM10023187_35140</name>
</gene>
<dbReference type="InterPro" id="IPR000014">
    <property type="entry name" value="PAS"/>
</dbReference>
<dbReference type="SMART" id="SM00387">
    <property type="entry name" value="HATPase_c"/>
    <property type="match status" value="1"/>
</dbReference>
<dbReference type="Proteomes" id="UP001500936">
    <property type="component" value="Unassembled WGS sequence"/>
</dbReference>
<dbReference type="InterPro" id="IPR036890">
    <property type="entry name" value="HATPase_C_sf"/>
</dbReference>
<evidence type="ECO:0000256" key="2">
    <source>
        <dbReference type="ARBA" id="ARBA00012438"/>
    </source>
</evidence>
<evidence type="ECO:0000313" key="8">
    <source>
        <dbReference type="Proteomes" id="UP001500936"/>
    </source>
</evidence>
<dbReference type="PANTHER" id="PTHR43304:SF1">
    <property type="entry name" value="PAC DOMAIN-CONTAINING PROTEIN"/>
    <property type="match status" value="1"/>
</dbReference>
<sequence length="513" mass="56977">MKGVSLERQSSELFQEVIDNMPIGLVLYQAIRDGEGKIVDFLYVFANEAYAGITGRAIHQVIGSTLSEVYPLASERGFLSRLMQVMQSGLPIRFEERLLDNGPDRWIDISLVKQGDGVLFTFQDISETKRLEQQERRQKEQLASVLNGCQIAVSLFEPIRNEQGTIIDFKYITHNEANARLINWPDTTVPRQTMLDVLPGLVECGLFARYVQVAETGIPQRIEQAYHADGLEGVFDVSIARQGEGIVVSVVDQTPLRKALHQAESLVGQLKQSNEYLQQFAYVASHDLQEPLRKVKSFGDILMDQYGNVLGQNGTDLVRRMQNATTRMQSLVRDLLAYSRLSTGTNPPAPVNLNALLKEVLDDLELTVQQTDAVITVDRLPVVVGNRAQLTQLFSNLLSNALKFHKPNQCPDIIISAHHPTGPLLAEVQPLAIKKQYVQIDIIDNGIGFDPQHTERVFQMFQRLHSASRYPGNGVGLALCKKIAENHGGAISVKSRPGVGTTFTVTLETAPLS</sequence>
<dbReference type="CDD" id="cd00130">
    <property type="entry name" value="PAS"/>
    <property type="match status" value="1"/>
</dbReference>
<dbReference type="SUPFAM" id="SSF55874">
    <property type="entry name" value="ATPase domain of HSP90 chaperone/DNA topoisomerase II/histidine kinase"/>
    <property type="match status" value="1"/>
</dbReference>
<dbReference type="RefSeq" id="WP_345269179.1">
    <property type="nucleotide sequence ID" value="NZ_BAABHB010000007.1"/>
</dbReference>
<dbReference type="InterPro" id="IPR036097">
    <property type="entry name" value="HisK_dim/P_sf"/>
</dbReference>
<dbReference type="Gene3D" id="3.30.565.10">
    <property type="entry name" value="Histidine kinase-like ATPase, C-terminal domain"/>
    <property type="match status" value="1"/>
</dbReference>
<dbReference type="EC" id="2.7.13.3" evidence="2"/>
<evidence type="ECO:0000256" key="5">
    <source>
        <dbReference type="ARBA" id="ARBA00022777"/>
    </source>
</evidence>
<dbReference type="InterPro" id="IPR052162">
    <property type="entry name" value="Sensor_kinase/Photoreceptor"/>
</dbReference>
<dbReference type="InterPro" id="IPR003594">
    <property type="entry name" value="HATPase_dom"/>
</dbReference>
<dbReference type="InterPro" id="IPR003661">
    <property type="entry name" value="HisK_dim/P_dom"/>
</dbReference>
<protein>
    <recommendedName>
        <fullName evidence="2">histidine kinase</fullName>
        <ecNumber evidence="2">2.7.13.3</ecNumber>
    </recommendedName>
</protein>
<dbReference type="Gene3D" id="3.30.450.20">
    <property type="entry name" value="PAS domain"/>
    <property type="match status" value="2"/>
</dbReference>
<dbReference type="InterPro" id="IPR004358">
    <property type="entry name" value="Sig_transdc_His_kin-like_C"/>
</dbReference>
<keyword evidence="5" id="KW-0418">Kinase</keyword>
<keyword evidence="3" id="KW-0597">Phosphoprotein</keyword>
<keyword evidence="8" id="KW-1185">Reference proteome</keyword>
<dbReference type="PANTHER" id="PTHR43304">
    <property type="entry name" value="PHYTOCHROME-LIKE PROTEIN CPH1"/>
    <property type="match status" value="1"/>
</dbReference>
<dbReference type="InterPro" id="IPR035965">
    <property type="entry name" value="PAS-like_dom_sf"/>
</dbReference>
<proteinExistence type="predicted"/>
<evidence type="ECO:0000256" key="1">
    <source>
        <dbReference type="ARBA" id="ARBA00000085"/>
    </source>
</evidence>
<evidence type="ECO:0000313" key="7">
    <source>
        <dbReference type="EMBL" id="GAA4410486.1"/>
    </source>
</evidence>
<evidence type="ECO:0000259" key="6">
    <source>
        <dbReference type="PROSITE" id="PS50109"/>
    </source>
</evidence>
<dbReference type="Pfam" id="PF08448">
    <property type="entry name" value="PAS_4"/>
    <property type="match status" value="1"/>
</dbReference>
<comment type="catalytic activity">
    <reaction evidence="1">
        <text>ATP + protein L-histidine = ADP + protein N-phospho-L-histidine.</text>
        <dbReference type="EC" id="2.7.13.3"/>
    </reaction>
</comment>
<dbReference type="InterPro" id="IPR005467">
    <property type="entry name" value="His_kinase_dom"/>
</dbReference>
<evidence type="ECO:0000256" key="4">
    <source>
        <dbReference type="ARBA" id="ARBA00022679"/>
    </source>
</evidence>
<dbReference type="Gene3D" id="1.10.287.130">
    <property type="match status" value="1"/>
</dbReference>
<evidence type="ECO:0000256" key="3">
    <source>
        <dbReference type="ARBA" id="ARBA00022553"/>
    </source>
</evidence>
<feature type="domain" description="Histidine kinase" evidence="6">
    <location>
        <begin position="283"/>
        <end position="511"/>
    </location>
</feature>
<dbReference type="Pfam" id="PF02518">
    <property type="entry name" value="HATPase_c"/>
    <property type="match status" value="1"/>
</dbReference>
<organism evidence="7 8">
    <name type="scientific">Nibrella viscosa</name>
    <dbReference type="NCBI Taxonomy" id="1084524"/>
    <lineage>
        <taxon>Bacteria</taxon>
        <taxon>Pseudomonadati</taxon>
        <taxon>Bacteroidota</taxon>
        <taxon>Cytophagia</taxon>
        <taxon>Cytophagales</taxon>
        <taxon>Spirosomataceae</taxon>
        <taxon>Nibrella</taxon>
    </lineage>
</organism>
<dbReference type="EMBL" id="BAABHB010000007">
    <property type="protein sequence ID" value="GAA4410486.1"/>
    <property type="molecule type" value="Genomic_DNA"/>
</dbReference>
<dbReference type="SUPFAM" id="SSF55785">
    <property type="entry name" value="PYP-like sensor domain (PAS domain)"/>
    <property type="match status" value="2"/>
</dbReference>
<dbReference type="SMART" id="SM00388">
    <property type="entry name" value="HisKA"/>
    <property type="match status" value="1"/>
</dbReference>
<dbReference type="PROSITE" id="PS50109">
    <property type="entry name" value="HIS_KIN"/>
    <property type="match status" value="1"/>
</dbReference>
<dbReference type="SUPFAM" id="SSF47384">
    <property type="entry name" value="Homodimeric domain of signal transducing histidine kinase"/>
    <property type="match status" value="1"/>
</dbReference>
<reference evidence="8" key="1">
    <citation type="journal article" date="2019" name="Int. J. Syst. Evol. Microbiol.">
        <title>The Global Catalogue of Microorganisms (GCM) 10K type strain sequencing project: providing services to taxonomists for standard genome sequencing and annotation.</title>
        <authorList>
            <consortium name="The Broad Institute Genomics Platform"/>
            <consortium name="The Broad Institute Genome Sequencing Center for Infectious Disease"/>
            <person name="Wu L."/>
            <person name="Ma J."/>
        </authorList>
    </citation>
    <scope>NUCLEOTIDE SEQUENCE [LARGE SCALE GENOMIC DNA]</scope>
    <source>
        <strain evidence="8">JCM 17925</strain>
    </source>
</reference>
<dbReference type="CDD" id="cd00082">
    <property type="entry name" value="HisKA"/>
    <property type="match status" value="1"/>
</dbReference>
<dbReference type="PRINTS" id="PR00344">
    <property type="entry name" value="BCTRLSENSOR"/>
</dbReference>
<keyword evidence="4" id="KW-0808">Transferase</keyword>
<comment type="caution">
    <text evidence="7">The sequence shown here is derived from an EMBL/GenBank/DDBJ whole genome shotgun (WGS) entry which is preliminary data.</text>
</comment>